<dbReference type="AlphaFoldDB" id="A0A073JUD0"/>
<evidence type="ECO:0000313" key="11">
    <source>
        <dbReference type="EMBL" id="KEK17786.1"/>
    </source>
</evidence>
<evidence type="ECO:0000256" key="4">
    <source>
        <dbReference type="ARBA" id="ARBA00023239"/>
    </source>
</evidence>
<dbReference type="OrthoDB" id="9815856at2"/>
<keyword evidence="5 9" id="KW-0627">Porphyrin biosynthesis</keyword>
<feature type="domain" description="Tetrapyrrole biosynthesis uroporphyrinogen III synthase" evidence="10">
    <location>
        <begin position="20"/>
        <end position="242"/>
    </location>
</feature>
<comment type="catalytic activity">
    <reaction evidence="8 9">
        <text>hydroxymethylbilane = uroporphyrinogen III + H2O</text>
        <dbReference type="Rhea" id="RHEA:18965"/>
        <dbReference type="ChEBI" id="CHEBI:15377"/>
        <dbReference type="ChEBI" id="CHEBI:57308"/>
        <dbReference type="ChEBI" id="CHEBI:57845"/>
        <dbReference type="EC" id="4.2.1.75"/>
    </reaction>
</comment>
<evidence type="ECO:0000256" key="5">
    <source>
        <dbReference type="ARBA" id="ARBA00023244"/>
    </source>
</evidence>
<dbReference type="PANTHER" id="PTHR38042">
    <property type="entry name" value="UROPORPHYRINOGEN-III SYNTHASE, CHLOROPLASTIC"/>
    <property type="match status" value="1"/>
</dbReference>
<comment type="caution">
    <text evidence="11">The sequence shown here is derived from an EMBL/GenBank/DDBJ whole genome shotgun (WGS) entry which is preliminary data.</text>
</comment>
<evidence type="ECO:0000256" key="9">
    <source>
        <dbReference type="RuleBase" id="RU366031"/>
    </source>
</evidence>
<dbReference type="CDD" id="cd06578">
    <property type="entry name" value="HemD"/>
    <property type="match status" value="1"/>
</dbReference>
<accession>A0A073JUD0</accession>
<evidence type="ECO:0000256" key="3">
    <source>
        <dbReference type="ARBA" id="ARBA00013109"/>
    </source>
</evidence>
<dbReference type="STRING" id="574376.BAMA_11170"/>
<dbReference type="SUPFAM" id="SSF69618">
    <property type="entry name" value="HemD-like"/>
    <property type="match status" value="1"/>
</dbReference>
<dbReference type="Pfam" id="PF02602">
    <property type="entry name" value="HEM4"/>
    <property type="match status" value="1"/>
</dbReference>
<dbReference type="Proteomes" id="UP000027822">
    <property type="component" value="Unassembled WGS sequence"/>
</dbReference>
<comment type="similarity">
    <text evidence="2 9">Belongs to the uroporphyrinogen-III synthase family.</text>
</comment>
<comment type="function">
    <text evidence="6 9">Catalyzes cyclization of the linear tetrapyrrole, hydroxymethylbilane, to the macrocyclic uroporphyrinogen III.</text>
</comment>
<dbReference type="eggNOG" id="COG1587">
    <property type="taxonomic scope" value="Bacteria"/>
</dbReference>
<organism evidence="11 12">
    <name type="scientific">Bacillus manliponensis</name>
    <dbReference type="NCBI Taxonomy" id="574376"/>
    <lineage>
        <taxon>Bacteria</taxon>
        <taxon>Bacillati</taxon>
        <taxon>Bacillota</taxon>
        <taxon>Bacilli</taxon>
        <taxon>Bacillales</taxon>
        <taxon>Bacillaceae</taxon>
        <taxon>Bacillus</taxon>
        <taxon>Bacillus cereus group</taxon>
    </lineage>
</organism>
<proteinExistence type="inferred from homology"/>
<name>A0A073JUD0_9BACI</name>
<comment type="pathway">
    <text evidence="1 9">Porphyrin-containing compound metabolism; protoporphyrin-IX biosynthesis; coproporphyrinogen-III from 5-aminolevulinate: step 3/4.</text>
</comment>
<gene>
    <name evidence="11" type="ORF">BAMA_11170</name>
</gene>
<dbReference type="InterPro" id="IPR039793">
    <property type="entry name" value="UROS/Hem4"/>
</dbReference>
<dbReference type="GO" id="GO:0004852">
    <property type="term" value="F:uroporphyrinogen-III synthase activity"/>
    <property type="evidence" value="ECO:0007669"/>
    <property type="project" value="UniProtKB-UniRule"/>
</dbReference>
<evidence type="ECO:0000259" key="10">
    <source>
        <dbReference type="Pfam" id="PF02602"/>
    </source>
</evidence>
<evidence type="ECO:0000256" key="7">
    <source>
        <dbReference type="ARBA" id="ARBA00040167"/>
    </source>
</evidence>
<protein>
    <recommendedName>
        <fullName evidence="7 9">Uroporphyrinogen-III synthase</fullName>
        <ecNumber evidence="3 9">4.2.1.75</ecNumber>
    </recommendedName>
</protein>
<keyword evidence="4 9" id="KW-0456">Lyase</keyword>
<dbReference type="GO" id="GO:0006780">
    <property type="term" value="P:uroporphyrinogen III biosynthetic process"/>
    <property type="evidence" value="ECO:0007669"/>
    <property type="project" value="UniProtKB-UniRule"/>
</dbReference>
<evidence type="ECO:0000256" key="6">
    <source>
        <dbReference type="ARBA" id="ARBA00037589"/>
    </source>
</evidence>
<dbReference type="RefSeq" id="WP_034642505.1">
    <property type="nucleotide sequence ID" value="NZ_CBCSJC010000005.1"/>
</dbReference>
<evidence type="ECO:0000256" key="1">
    <source>
        <dbReference type="ARBA" id="ARBA00004772"/>
    </source>
</evidence>
<sequence length="252" mass="28439">MPGLNGKTVLVTRAAHQAKEMSKVVRERGGIPLEIPLLHIANVSYDCFSSIRTTLSSYDWIIFTSKNGVAYFLDGLQMDLPSSIKIAAVGVKTKQELERRGYIVQFMPTVFVAEVFAKQFTKQLAGSEHILFPKGNLGREVIPVALRKRGISLKEMTVYETNIHRENKQALIDVLQSRAVDVVTFTSPSTVRSFVTLLEGTKWRDWMKGCTIACIGPVTEKEARKYFEYIVMPEEYTIEAMLTTISEYCQKT</sequence>
<evidence type="ECO:0000256" key="8">
    <source>
        <dbReference type="ARBA" id="ARBA00048617"/>
    </source>
</evidence>
<dbReference type="PANTHER" id="PTHR38042:SF1">
    <property type="entry name" value="UROPORPHYRINOGEN-III SYNTHASE, CHLOROPLASTIC"/>
    <property type="match status" value="1"/>
</dbReference>
<keyword evidence="12" id="KW-1185">Reference proteome</keyword>
<dbReference type="Gene3D" id="3.40.50.10090">
    <property type="match status" value="2"/>
</dbReference>
<dbReference type="UniPathway" id="UPA00251">
    <property type="reaction ID" value="UER00320"/>
</dbReference>
<dbReference type="InterPro" id="IPR036108">
    <property type="entry name" value="4pyrrol_syn_uPrphyn_synt_sf"/>
</dbReference>
<dbReference type="InterPro" id="IPR003754">
    <property type="entry name" value="4pyrrol_synth_uPrphyn_synth"/>
</dbReference>
<reference evidence="11 12" key="1">
    <citation type="submission" date="2014-06" db="EMBL/GenBank/DDBJ databases">
        <title>Draft genome sequence of Bacillus manliponensis JCM 15802 (MCCC 1A00708).</title>
        <authorList>
            <person name="Lai Q."/>
            <person name="Liu Y."/>
            <person name="Shao Z."/>
        </authorList>
    </citation>
    <scope>NUCLEOTIDE SEQUENCE [LARGE SCALE GENOMIC DNA]</scope>
    <source>
        <strain evidence="11 12">JCM 15802</strain>
    </source>
</reference>
<evidence type="ECO:0000313" key="12">
    <source>
        <dbReference type="Proteomes" id="UP000027822"/>
    </source>
</evidence>
<dbReference type="EC" id="4.2.1.75" evidence="3 9"/>
<dbReference type="GO" id="GO:0006782">
    <property type="term" value="P:protoporphyrinogen IX biosynthetic process"/>
    <property type="evidence" value="ECO:0007669"/>
    <property type="project" value="UniProtKB-UniRule"/>
</dbReference>
<evidence type="ECO:0000256" key="2">
    <source>
        <dbReference type="ARBA" id="ARBA00008133"/>
    </source>
</evidence>
<dbReference type="EMBL" id="JOTN01000022">
    <property type="protein sequence ID" value="KEK17786.1"/>
    <property type="molecule type" value="Genomic_DNA"/>
</dbReference>